<keyword evidence="7" id="KW-0031">Aminopeptidase</keyword>
<dbReference type="GO" id="GO:0006508">
    <property type="term" value="P:proteolysis"/>
    <property type="evidence" value="ECO:0007669"/>
    <property type="project" value="UniProtKB-KW"/>
</dbReference>
<evidence type="ECO:0000256" key="8">
    <source>
        <dbReference type="ARBA" id="ARBA00022670"/>
    </source>
</evidence>
<evidence type="ECO:0000256" key="12">
    <source>
        <dbReference type="ARBA" id="ARBA00023049"/>
    </source>
</evidence>
<comment type="cofactor">
    <cofactor evidence="2">
        <name>Zn(2+)</name>
        <dbReference type="ChEBI" id="CHEBI:29105"/>
    </cofactor>
</comment>
<evidence type="ECO:0000256" key="5">
    <source>
        <dbReference type="ARBA" id="ARBA00011965"/>
    </source>
</evidence>
<dbReference type="GO" id="GO:0008237">
    <property type="term" value="F:metallopeptidase activity"/>
    <property type="evidence" value="ECO:0007669"/>
    <property type="project" value="UniProtKB-KW"/>
</dbReference>
<dbReference type="EC" id="3.4.11.21" evidence="5"/>
<accession>A0A914M3Y3</accession>
<dbReference type="Proteomes" id="UP000887563">
    <property type="component" value="Unplaced"/>
</dbReference>
<dbReference type="GO" id="GO:0005737">
    <property type="term" value="C:cytoplasm"/>
    <property type="evidence" value="ECO:0007669"/>
    <property type="project" value="UniProtKB-ARBA"/>
</dbReference>
<dbReference type="WBParaSite" id="Minc3s00968g19419">
    <property type="protein sequence ID" value="Minc3s00968g19419"/>
    <property type="gene ID" value="Minc3s00968g19419"/>
</dbReference>
<dbReference type="Pfam" id="PF02127">
    <property type="entry name" value="Peptidase_M18"/>
    <property type="match status" value="1"/>
</dbReference>
<dbReference type="PANTHER" id="PTHR28570">
    <property type="entry name" value="ASPARTYL AMINOPEPTIDASE"/>
    <property type="match status" value="1"/>
</dbReference>
<dbReference type="AlphaFoldDB" id="A0A914M3Y3"/>
<evidence type="ECO:0000256" key="9">
    <source>
        <dbReference type="ARBA" id="ARBA00022723"/>
    </source>
</evidence>
<comment type="catalytic activity">
    <reaction evidence="1">
        <text>Release of an N-terminal aspartate or glutamate from a peptide, with a preference for aspartate.</text>
        <dbReference type="EC" id="3.4.11.21"/>
    </reaction>
</comment>
<keyword evidence="12" id="KW-0482">Metalloprotease</keyword>
<keyword evidence="13" id="KW-1185">Reference proteome</keyword>
<dbReference type="SUPFAM" id="SSF101821">
    <property type="entry name" value="Aminopeptidase/glucanase lid domain"/>
    <property type="match status" value="1"/>
</dbReference>
<evidence type="ECO:0000256" key="7">
    <source>
        <dbReference type="ARBA" id="ARBA00022438"/>
    </source>
</evidence>
<reference evidence="14" key="1">
    <citation type="submission" date="2022-11" db="UniProtKB">
        <authorList>
            <consortium name="WormBaseParasite"/>
        </authorList>
    </citation>
    <scope>IDENTIFICATION</scope>
</reference>
<dbReference type="GO" id="GO:0008270">
    <property type="term" value="F:zinc ion binding"/>
    <property type="evidence" value="ECO:0007669"/>
    <property type="project" value="InterPro"/>
</dbReference>
<evidence type="ECO:0000256" key="11">
    <source>
        <dbReference type="ARBA" id="ARBA00022833"/>
    </source>
</evidence>
<evidence type="ECO:0000313" key="14">
    <source>
        <dbReference type="WBParaSite" id="Minc3s00968g19419"/>
    </source>
</evidence>
<comment type="subunit">
    <text evidence="4">Tetrahedron-shaped homododecamer built from six homodimers.</text>
</comment>
<dbReference type="Gene3D" id="2.30.250.10">
    <property type="entry name" value="Aminopeptidase i, Domain 2"/>
    <property type="match status" value="1"/>
</dbReference>
<evidence type="ECO:0000256" key="2">
    <source>
        <dbReference type="ARBA" id="ARBA00001947"/>
    </source>
</evidence>
<proteinExistence type="inferred from homology"/>
<keyword evidence="10" id="KW-0378">Hydrolase</keyword>
<evidence type="ECO:0000256" key="3">
    <source>
        <dbReference type="ARBA" id="ARBA00008290"/>
    </source>
</evidence>
<dbReference type="InterPro" id="IPR023358">
    <property type="entry name" value="Peptidase_M18_dom2"/>
</dbReference>
<keyword evidence="9" id="KW-0479">Metal-binding</keyword>
<evidence type="ECO:0000256" key="10">
    <source>
        <dbReference type="ARBA" id="ARBA00022801"/>
    </source>
</evidence>
<evidence type="ECO:0000313" key="13">
    <source>
        <dbReference type="Proteomes" id="UP000887563"/>
    </source>
</evidence>
<evidence type="ECO:0000256" key="1">
    <source>
        <dbReference type="ARBA" id="ARBA00001335"/>
    </source>
</evidence>
<keyword evidence="11" id="KW-0862">Zinc</keyword>
<name>A0A914M3Y3_MELIC</name>
<keyword evidence="8" id="KW-0645">Protease</keyword>
<organism evidence="13 14">
    <name type="scientific">Meloidogyne incognita</name>
    <name type="common">Southern root-knot nematode worm</name>
    <name type="synonym">Oxyuris incognita</name>
    <dbReference type="NCBI Taxonomy" id="6306"/>
    <lineage>
        <taxon>Eukaryota</taxon>
        <taxon>Metazoa</taxon>
        <taxon>Ecdysozoa</taxon>
        <taxon>Nematoda</taxon>
        <taxon>Chromadorea</taxon>
        <taxon>Rhabditida</taxon>
        <taxon>Tylenchina</taxon>
        <taxon>Tylenchomorpha</taxon>
        <taxon>Tylenchoidea</taxon>
        <taxon>Meloidogynidae</taxon>
        <taxon>Meloidogyninae</taxon>
        <taxon>Meloidogyne</taxon>
        <taxon>Meloidogyne incognita group</taxon>
    </lineage>
</organism>
<protein>
    <recommendedName>
        <fullName evidence="6">Aspartyl aminopeptidase</fullName>
        <ecNumber evidence="5">3.4.11.21</ecNumber>
    </recommendedName>
</protein>
<comment type="similarity">
    <text evidence="3">Belongs to the peptidase M18 family.</text>
</comment>
<evidence type="ECO:0000256" key="4">
    <source>
        <dbReference type="ARBA" id="ARBA00011395"/>
    </source>
</evidence>
<dbReference type="InterPro" id="IPR001948">
    <property type="entry name" value="Peptidase_M18"/>
</dbReference>
<dbReference type="PANTHER" id="PTHR28570:SF3">
    <property type="entry name" value="ASPARTYL AMINOPEPTIDASE"/>
    <property type="match status" value="1"/>
</dbReference>
<sequence>MAIHLDSDRGKFEFNSEQHLRPILAQVSSDNSTKDEKKVDKDQLINGISIVGDHHDILLKSIGELAGCEPEELLDLDLYLYDTQPAVRS</sequence>
<dbReference type="GO" id="GO:0004177">
    <property type="term" value="F:aminopeptidase activity"/>
    <property type="evidence" value="ECO:0007669"/>
    <property type="project" value="UniProtKB-KW"/>
</dbReference>
<evidence type="ECO:0000256" key="6">
    <source>
        <dbReference type="ARBA" id="ARBA00015118"/>
    </source>
</evidence>